<evidence type="ECO:0000313" key="2">
    <source>
        <dbReference type="Proteomes" id="UP001145145"/>
    </source>
</evidence>
<name>A0A9W6FBH3_9FIRM</name>
<dbReference type="RefSeq" id="WP_330677457.1">
    <property type="nucleotide sequence ID" value="NZ_BSBO01000004.1"/>
</dbReference>
<gene>
    <name evidence="1" type="ORF">Selli1_05860</name>
</gene>
<dbReference type="GO" id="GO:0004427">
    <property type="term" value="F:inorganic diphosphate phosphatase activity"/>
    <property type="evidence" value="ECO:0007669"/>
    <property type="project" value="InterPro"/>
</dbReference>
<dbReference type="EMBL" id="BSBO01000004">
    <property type="protein sequence ID" value="GLG03412.1"/>
    <property type="molecule type" value="Genomic_DNA"/>
</dbReference>
<evidence type="ECO:0000313" key="1">
    <source>
        <dbReference type="EMBL" id="GLG03412.1"/>
    </source>
</evidence>
<dbReference type="InterPro" id="IPR036649">
    <property type="entry name" value="Pyrophosphatase_sf"/>
</dbReference>
<comment type="caution">
    <text evidence="1">The sequence shown here is derived from an EMBL/GenBank/DDBJ whole genome shotgun (WGS) entry which is preliminary data.</text>
</comment>
<dbReference type="GO" id="GO:0006796">
    <property type="term" value="P:phosphate-containing compound metabolic process"/>
    <property type="evidence" value="ECO:0007669"/>
    <property type="project" value="InterPro"/>
</dbReference>
<dbReference type="GO" id="GO:0000287">
    <property type="term" value="F:magnesium ion binding"/>
    <property type="evidence" value="ECO:0007669"/>
    <property type="project" value="InterPro"/>
</dbReference>
<sequence>MNTFDPEFWNLLDELVHSSDIVIDRPKGSAHPRYPEQIYEADYGYLKGTASMDGGGIDVWVGTGEKKLTLSSVPWIS</sequence>
<dbReference type="SUPFAM" id="SSF50324">
    <property type="entry name" value="Inorganic pyrophosphatase"/>
    <property type="match status" value="1"/>
</dbReference>
<accession>A0A9W6FBH3</accession>
<proteinExistence type="predicted"/>
<protein>
    <submittedName>
        <fullName evidence="1">Uncharacterized protein</fullName>
    </submittedName>
</protein>
<keyword evidence="2" id="KW-1185">Reference proteome</keyword>
<dbReference type="GO" id="GO:0005737">
    <property type="term" value="C:cytoplasm"/>
    <property type="evidence" value="ECO:0007669"/>
    <property type="project" value="InterPro"/>
</dbReference>
<dbReference type="AlphaFoldDB" id="A0A9W6FBH3"/>
<dbReference type="Proteomes" id="UP001145145">
    <property type="component" value="Unassembled WGS sequence"/>
</dbReference>
<organism evidence="1 2">
    <name type="scientific">Sellimonas catena</name>
    <dbReference type="NCBI Taxonomy" id="2994035"/>
    <lineage>
        <taxon>Bacteria</taxon>
        <taxon>Bacillati</taxon>
        <taxon>Bacillota</taxon>
        <taxon>Clostridia</taxon>
        <taxon>Lachnospirales</taxon>
        <taxon>Lachnospiraceae</taxon>
        <taxon>Sellimonas</taxon>
    </lineage>
</organism>
<reference evidence="1 2" key="1">
    <citation type="journal article" date="2023" name="Int. J. Syst. Evol. Microbiol.">
        <title>Sellimonas catena sp. nov., isolated from human faeces.</title>
        <authorList>
            <person name="Hisatomi A."/>
            <person name="Ohkuma M."/>
            <person name="Sakamoto M."/>
        </authorList>
    </citation>
    <scope>NUCLEOTIDE SEQUENCE [LARGE SCALE GENOMIC DNA]</scope>
    <source>
        <strain evidence="1 2">12EGH17</strain>
    </source>
</reference>